<gene>
    <name evidence="2" type="ORF">CBI30_05345</name>
</gene>
<feature type="transmembrane region" description="Helical" evidence="1">
    <location>
        <begin position="41"/>
        <end position="60"/>
    </location>
</feature>
<comment type="caution">
    <text evidence="2">The sequence shown here is derived from an EMBL/GenBank/DDBJ whole genome shotgun (WGS) entry which is preliminary data.</text>
</comment>
<evidence type="ECO:0000313" key="2">
    <source>
        <dbReference type="EMBL" id="OWS71877.1"/>
    </source>
</evidence>
<protein>
    <submittedName>
        <fullName evidence="2">Uncharacterized protein</fullName>
    </submittedName>
</protein>
<dbReference type="Proteomes" id="UP000198104">
    <property type="component" value="Unassembled WGS sequence"/>
</dbReference>
<sequence>MEIQKKLHFGALPSYTISLGVGIVLSVLAFKLAQNLPENSILPYATGAIVLVGLAVYHILFTRSINRHIEEAIKTQQIWDKSRQLNDENYRRLQVFLGSIPELNKLLEAHLAFINESTEKASLAIISKLFLMEERVAQILKELDGQKLQIPSAILSHESFIEMRHAIIDILSHTQFQDISRQQIEVVTKGLALCAQYSDEVAHILDSNNPEPLTTPNLQSESMKALRESYTMEAQRIVHFNATGDDSALDVAGRPAIELF</sequence>
<proteinExistence type="predicted"/>
<keyword evidence="1" id="KW-1133">Transmembrane helix</keyword>
<keyword evidence="3" id="KW-1185">Reference proteome</keyword>
<evidence type="ECO:0000256" key="1">
    <source>
        <dbReference type="SAM" id="Phobius"/>
    </source>
</evidence>
<organism evidence="2 3">
    <name type="scientific">Polynucleobacter aenigmaticus</name>
    <dbReference type="NCBI Taxonomy" id="1743164"/>
    <lineage>
        <taxon>Bacteria</taxon>
        <taxon>Pseudomonadati</taxon>
        <taxon>Pseudomonadota</taxon>
        <taxon>Betaproteobacteria</taxon>
        <taxon>Burkholderiales</taxon>
        <taxon>Burkholderiaceae</taxon>
        <taxon>Polynucleobacter</taxon>
    </lineage>
</organism>
<dbReference type="AlphaFoldDB" id="A0A254QAE9"/>
<keyword evidence="1" id="KW-0472">Membrane</keyword>
<reference evidence="2 3" key="1">
    <citation type="submission" date="2017-05" db="EMBL/GenBank/DDBJ databases">
        <title>Polynucleobacter sp. MWH-K35W1 isolated from the permanently anoxic monimolimnion of a meromictic lake.</title>
        <authorList>
            <person name="Hahn M.W."/>
        </authorList>
    </citation>
    <scope>NUCLEOTIDE SEQUENCE [LARGE SCALE GENOMIC DNA]</scope>
    <source>
        <strain evidence="2 3">MWH-K35W1</strain>
    </source>
</reference>
<dbReference type="EMBL" id="NGUO01000008">
    <property type="protein sequence ID" value="OWS71877.1"/>
    <property type="molecule type" value="Genomic_DNA"/>
</dbReference>
<feature type="transmembrane region" description="Helical" evidence="1">
    <location>
        <begin position="12"/>
        <end position="29"/>
    </location>
</feature>
<dbReference type="SUPFAM" id="SSF75708">
    <property type="entry name" value="Chemotaxis phosphatase CheZ"/>
    <property type="match status" value="1"/>
</dbReference>
<dbReference type="RefSeq" id="WP_088527279.1">
    <property type="nucleotide sequence ID" value="NZ_NGUO01000008.1"/>
</dbReference>
<dbReference type="OrthoDB" id="8781344at2"/>
<keyword evidence="1" id="KW-0812">Transmembrane</keyword>
<evidence type="ECO:0000313" key="3">
    <source>
        <dbReference type="Proteomes" id="UP000198104"/>
    </source>
</evidence>
<name>A0A254QAE9_9BURK</name>
<accession>A0A254QAE9</accession>